<dbReference type="RefSeq" id="WP_224135990.1">
    <property type="nucleotide sequence ID" value="NZ_JAIQUM010000001.1"/>
</dbReference>
<name>A0ABS7UKH2_9BACI</name>
<dbReference type="Pfam" id="PF08141">
    <property type="entry name" value="SspH"/>
    <property type="match status" value="1"/>
</dbReference>
<gene>
    <name evidence="4" type="primary">sspH</name>
    <name evidence="5" type="ORF">K9V48_00790</name>
</gene>
<dbReference type="NCBIfam" id="TIGR02861">
    <property type="entry name" value="SASP_H"/>
    <property type="match status" value="1"/>
</dbReference>
<protein>
    <recommendedName>
        <fullName evidence="4">Small, acid-soluble spore protein H</fullName>
        <shortName evidence="4">SASP H</shortName>
    </recommendedName>
</protein>
<evidence type="ECO:0000313" key="6">
    <source>
        <dbReference type="Proteomes" id="UP001165287"/>
    </source>
</evidence>
<dbReference type="InterPro" id="IPR012610">
    <property type="entry name" value="SASP_SspH"/>
</dbReference>
<evidence type="ECO:0000313" key="5">
    <source>
        <dbReference type="EMBL" id="MBZ5748821.1"/>
    </source>
</evidence>
<evidence type="ECO:0000256" key="4">
    <source>
        <dbReference type="HAMAP-Rule" id="MF_00667"/>
    </source>
</evidence>
<dbReference type="EMBL" id="JAIQUM010000001">
    <property type="protein sequence ID" value="MBZ5748821.1"/>
    <property type="molecule type" value="Genomic_DNA"/>
</dbReference>
<organism evidence="5 6">
    <name type="scientific">Metabacillus rhizolycopersici</name>
    <dbReference type="NCBI Taxonomy" id="2875709"/>
    <lineage>
        <taxon>Bacteria</taxon>
        <taxon>Bacillati</taxon>
        <taxon>Bacillota</taxon>
        <taxon>Bacilli</taxon>
        <taxon>Bacillales</taxon>
        <taxon>Bacillaceae</taxon>
        <taxon>Metabacillus</taxon>
    </lineage>
</organism>
<dbReference type="Proteomes" id="UP001165287">
    <property type="component" value="Unassembled WGS sequence"/>
</dbReference>
<keyword evidence="6" id="KW-1185">Reference proteome</keyword>
<keyword evidence="3 4" id="KW-0749">Sporulation</keyword>
<comment type="caution">
    <text evidence="5">The sequence shown here is derived from an EMBL/GenBank/DDBJ whole genome shotgun (WGS) entry which is preliminary data.</text>
</comment>
<evidence type="ECO:0000256" key="2">
    <source>
        <dbReference type="ARBA" id="ARBA00006573"/>
    </source>
</evidence>
<reference evidence="5" key="1">
    <citation type="submission" date="2024-05" db="EMBL/GenBank/DDBJ databases">
        <title>Metabacillus sp. nov., isolated from the rhizosphere soil of tomato plants.</title>
        <authorList>
            <person name="Ma R."/>
        </authorList>
    </citation>
    <scope>NUCLEOTIDE SEQUENCE</scope>
    <source>
        <strain evidence="5">DBTR6</strain>
    </source>
</reference>
<comment type="induction">
    <text evidence="4">Expressed only in the forespore compartment of sporulating cells.</text>
</comment>
<dbReference type="HAMAP" id="MF_00667">
    <property type="entry name" value="SspH"/>
    <property type="match status" value="1"/>
</dbReference>
<comment type="subcellular location">
    <subcellularLocation>
        <location evidence="1 4">Spore core</location>
    </subcellularLocation>
</comment>
<comment type="similarity">
    <text evidence="2 4">Belongs to the SspH family.</text>
</comment>
<proteinExistence type="evidence at transcript level"/>
<evidence type="ECO:0000256" key="1">
    <source>
        <dbReference type="ARBA" id="ARBA00004288"/>
    </source>
</evidence>
<sequence>MDINRAKEISQSGELANVRYQDEAIYIQSINEDLKTARIYPLNNPASEIEVPIENLREQ</sequence>
<evidence type="ECO:0000256" key="3">
    <source>
        <dbReference type="ARBA" id="ARBA00022969"/>
    </source>
</evidence>
<accession>A0ABS7UKH2</accession>